<protein>
    <recommendedName>
        <fullName evidence="3">F-box domain-containing protein</fullName>
    </recommendedName>
</protein>
<evidence type="ECO:0000313" key="2">
    <source>
        <dbReference type="Proteomes" id="UP000298030"/>
    </source>
</evidence>
<dbReference type="EMBL" id="QPFP01000022">
    <property type="protein sequence ID" value="TEB30716.1"/>
    <property type="molecule type" value="Genomic_DNA"/>
</dbReference>
<name>A0A4Y7T962_COPMI</name>
<keyword evidence="2" id="KW-1185">Reference proteome</keyword>
<evidence type="ECO:0008006" key="3">
    <source>
        <dbReference type="Google" id="ProtNLM"/>
    </source>
</evidence>
<proteinExistence type="predicted"/>
<reference evidence="1 2" key="1">
    <citation type="journal article" date="2019" name="Nat. Ecol. Evol.">
        <title>Megaphylogeny resolves global patterns of mushroom evolution.</title>
        <authorList>
            <person name="Varga T."/>
            <person name="Krizsan K."/>
            <person name="Foldi C."/>
            <person name="Dima B."/>
            <person name="Sanchez-Garcia M."/>
            <person name="Sanchez-Ramirez S."/>
            <person name="Szollosi G.J."/>
            <person name="Szarkandi J.G."/>
            <person name="Papp V."/>
            <person name="Albert L."/>
            <person name="Andreopoulos W."/>
            <person name="Angelini C."/>
            <person name="Antonin V."/>
            <person name="Barry K.W."/>
            <person name="Bougher N.L."/>
            <person name="Buchanan P."/>
            <person name="Buyck B."/>
            <person name="Bense V."/>
            <person name="Catcheside P."/>
            <person name="Chovatia M."/>
            <person name="Cooper J."/>
            <person name="Damon W."/>
            <person name="Desjardin D."/>
            <person name="Finy P."/>
            <person name="Geml J."/>
            <person name="Haridas S."/>
            <person name="Hughes K."/>
            <person name="Justo A."/>
            <person name="Karasinski D."/>
            <person name="Kautmanova I."/>
            <person name="Kiss B."/>
            <person name="Kocsube S."/>
            <person name="Kotiranta H."/>
            <person name="LaButti K.M."/>
            <person name="Lechner B.E."/>
            <person name="Liimatainen K."/>
            <person name="Lipzen A."/>
            <person name="Lukacs Z."/>
            <person name="Mihaltcheva S."/>
            <person name="Morgado L.N."/>
            <person name="Niskanen T."/>
            <person name="Noordeloos M.E."/>
            <person name="Ohm R.A."/>
            <person name="Ortiz-Santana B."/>
            <person name="Ovrebo C."/>
            <person name="Racz N."/>
            <person name="Riley R."/>
            <person name="Savchenko A."/>
            <person name="Shiryaev A."/>
            <person name="Soop K."/>
            <person name="Spirin V."/>
            <person name="Szebenyi C."/>
            <person name="Tomsovsky M."/>
            <person name="Tulloss R.E."/>
            <person name="Uehling J."/>
            <person name="Grigoriev I.V."/>
            <person name="Vagvolgyi C."/>
            <person name="Papp T."/>
            <person name="Martin F.M."/>
            <person name="Miettinen O."/>
            <person name="Hibbett D.S."/>
            <person name="Nagy L.G."/>
        </authorList>
    </citation>
    <scope>NUCLEOTIDE SEQUENCE [LARGE SCALE GENOMIC DNA]</scope>
    <source>
        <strain evidence="1 2">FP101781</strain>
    </source>
</reference>
<comment type="caution">
    <text evidence="1">The sequence shown here is derived from an EMBL/GenBank/DDBJ whole genome shotgun (WGS) entry which is preliminary data.</text>
</comment>
<evidence type="ECO:0000313" key="1">
    <source>
        <dbReference type="EMBL" id="TEB30716.1"/>
    </source>
</evidence>
<gene>
    <name evidence="1" type="ORF">FA13DRAFT_1792289</name>
</gene>
<sequence length="442" mass="49621">MPHTFAQELIDLILDHLGDDLVALSRVSLIGRGWYFNTRPGLFKDVRLGGARALARTEKLFAITKQHPALLHCTQTLTLEEDADYTFDQKSWLEYCPFISKILPLFKSLSKLSIHASHQHTIDMSTLPVDTREAVSTLLSQPSVVNLSLARLKNLDIAPVHFRYLKSLNMEGLDEERVPAEPVQGTALPSSQQRSKTKWPMLYTSTTPLPGSTLQNGKILRIRDCGSALEALLAFNRAHPSFAFQPTELLVATGGSTAMREGMVTLLDEYGPGLNSITILDRLGNFEDDDLLRNIDFNKLSSLNILSFSMLSLHLWHYSIQQQGVILTFFDMLEALSASQSAARLTSFTLNVECCHQDNTLNQLARYSTTWARLDNTLSRNLFLGLAKVSIIFDFRDTYRLSFDEMREMETGLRREVWRVMPNLGPSGSGVVEVDVKDPLTV</sequence>
<accession>A0A4Y7T962</accession>
<dbReference type="AlphaFoldDB" id="A0A4Y7T962"/>
<dbReference type="Proteomes" id="UP000298030">
    <property type="component" value="Unassembled WGS sequence"/>
</dbReference>
<dbReference type="STRING" id="71717.A0A4Y7T962"/>
<organism evidence="1 2">
    <name type="scientific">Coprinellus micaceus</name>
    <name type="common">Glistening ink-cap mushroom</name>
    <name type="synonym">Coprinus micaceus</name>
    <dbReference type="NCBI Taxonomy" id="71717"/>
    <lineage>
        <taxon>Eukaryota</taxon>
        <taxon>Fungi</taxon>
        <taxon>Dikarya</taxon>
        <taxon>Basidiomycota</taxon>
        <taxon>Agaricomycotina</taxon>
        <taxon>Agaricomycetes</taxon>
        <taxon>Agaricomycetidae</taxon>
        <taxon>Agaricales</taxon>
        <taxon>Agaricineae</taxon>
        <taxon>Psathyrellaceae</taxon>
        <taxon>Coprinellus</taxon>
    </lineage>
</organism>